<evidence type="ECO:0000256" key="5">
    <source>
        <dbReference type="ARBA" id="ARBA00033747"/>
    </source>
</evidence>
<evidence type="ECO:0000259" key="9">
    <source>
        <dbReference type="Pfam" id="PF13868"/>
    </source>
</evidence>
<feature type="coiled-coil region" evidence="7">
    <location>
        <begin position="107"/>
        <end position="134"/>
    </location>
</feature>
<reference evidence="10 11" key="1">
    <citation type="journal article" date="2014" name="Genome Biol. Evol.">
        <title>The secreted proteins of Achlya hypogyna and Thraustotheca clavata identify the ancestral oomycete secretome and reveal gene acquisitions by horizontal gene transfer.</title>
        <authorList>
            <person name="Misner I."/>
            <person name="Blouin N."/>
            <person name="Leonard G."/>
            <person name="Richards T.A."/>
            <person name="Lane C.E."/>
        </authorList>
    </citation>
    <scope>NUCLEOTIDE SEQUENCE [LARGE SCALE GENOMIC DNA]</scope>
    <source>
        <strain evidence="10 11">ATCC 48635</strain>
    </source>
</reference>
<feature type="region of interest" description="Disordered" evidence="8">
    <location>
        <begin position="414"/>
        <end position="448"/>
    </location>
</feature>
<comment type="caution">
    <text evidence="10">The sequence shown here is derived from an EMBL/GenBank/DDBJ whole genome shotgun (WGS) entry which is preliminary data.</text>
</comment>
<feature type="coiled-coil region" evidence="7">
    <location>
        <begin position="299"/>
        <end position="350"/>
    </location>
</feature>
<proteinExistence type="inferred from homology"/>
<keyword evidence="4" id="KW-0966">Cell projection</keyword>
<feature type="compositionally biased region" description="Basic and acidic residues" evidence="8">
    <location>
        <begin position="414"/>
        <end position="433"/>
    </location>
</feature>
<dbReference type="Proteomes" id="UP000243579">
    <property type="component" value="Unassembled WGS sequence"/>
</dbReference>
<keyword evidence="11" id="KW-1185">Reference proteome</keyword>
<accession>A0A1V9YL46</accession>
<evidence type="ECO:0000256" key="3">
    <source>
        <dbReference type="ARBA" id="ARBA00023069"/>
    </source>
</evidence>
<dbReference type="OrthoDB" id="75950at2759"/>
<dbReference type="InterPro" id="IPR043597">
    <property type="entry name" value="TPH_dom"/>
</dbReference>
<evidence type="ECO:0000256" key="8">
    <source>
        <dbReference type="SAM" id="MobiDB-lite"/>
    </source>
</evidence>
<dbReference type="PANTHER" id="PTHR31183">
    <property type="entry name" value="TRICHOPLEIN KERATIN FILAMENT-BINDING PROTEIN FAMILY MEMBER"/>
    <property type="match status" value="1"/>
</dbReference>
<dbReference type="GO" id="GO:0005929">
    <property type="term" value="C:cilium"/>
    <property type="evidence" value="ECO:0007669"/>
    <property type="project" value="UniProtKB-SubCell"/>
</dbReference>
<comment type="subcellular location">
    <subcellularLocation>
        <location evidence="1">Cell projection</location>
        <location evidence="1">Cilium</location>
    </subcellularLocation>
</comment>
<dbReference type="PANTHER" id="PTHR31183:SF1">
    <property type="entry name" value="CILIA- AND FLAGELLA-ASSOCIATED PROTEIN 53"/>
    <property type="match status" value="1"/>
</dbReference>
<keyword evidence="2 7" id="KW-0175">Coiled coil</keyword>
<gene>
    <name evidence="10" type="ORF">ACHHYP_10573</name>
</gene>
<evidence type="ECO:0000256" key="7">
    <source>
        <dbReference type="SAM" id="Coils"/>
    </source>
</evidence>
<sequence>MQPRSHGSARGAGEGTIMKRRQREDSLAMYSNIVKGFTHANARADWETKAHEQSGHRTTQRVLHALKNQDESALQSRRLKLAALYNAELEEWRAMCLANVETPEQRKAKMIARATELKAKREAARQAYVEEKRSQLYRQGCDDIRTIDSAAVMAQVVAERETQLAAAAARQKDEAAYEAQMASLWAEDIAKKEAREKRDRDRITEANAAVKAILDIQVDLYQARVAQDSRVKADEDDELLRTWAQHAQIESELEQARHREALERARDVKAFNKKRSEMSRRELEREREYDAQLLQLALRTEAEAEAREKEQQARFKADQLAYQAMLRRQMETEEEDLSHLDAIRKQMEDEVWRKRDEEHEAEQHARDELLAQVLASRNDQIARKEAAKRQTAADDAAFMRAVTQEADEALQKELEEQEGRRRDARKNQADLRAQKQAKALADEKQKQRDYLDMKRMTLTEKMHQKKMETLAHSDRHANYRRKTAEWYFDT</sequence>
<name>A0A1V9YL46_ACHHY</name>
<evidence type="ECO:0000256" key="2">
    <source>
        <dbReference type="ARBA" id="ARBA00023054"/>
    </source>
</evidence>
<organism evidence="10 11">
    <name type="scientific">Achlya hypogyna</name>
    <name type="common">Oomycete</name>
    <name type="synonym">Protoachlya hypogyna</name>
    <dbReference type="NCBI Taxonomy" id="1202772"/>
    <lineage>
        <taxon>Eukaryota</taxon>
        <taxon>Sar</taxon>
        <taxon>Stramenopiles</taxon>
        <taxon>Oomycota</taxon>
        <taxon>Saprolegniomycetes</taxon>
        <taxon>Saprolegniales</taxon>
        <taxon>Achlyaceae</taxon>
        <taxon>Achlya</taxon>
    </lineage>
</organism>
<comment type="similarity">
    <text evidence="5">Belongs to the CFAP53 family.</text>
</comment>
<keyword evidence="3" id="KW-0969">Cilium</keyword>
<dbReference type="AlphaFoldDB" id="A0A1V9YL46"/>
<dbReference type="EMBL" id="JNBR01001508">
    <property type="protein sequence ID" value="OQR86406.1"/>
    <property type="molecule type" value="Genomic_DNA"/>
</dbReference>
<evidence type="ECO:0000256" key="4">
    <source>
        <dbReference type="ARBA" id="ARBA00023273"/>
    </source>
</evidence>
<dbReference type="InterPro" id="IPR043596">
    <property type="entry name" value="CFAP53/TCHP"/>
</dbReference>
<dbReference type="Pfam" id="PF13868">
    <property type="entry name" value="TPH"/>
    <property type="match status" value="1"/>
</dbReference>
<evidence type="ECO:0000256" key="6">
    <source>
        <dbReference type="ARBA" id="ARBA00033773"/>
    </source>
</evidence>
<feature type="region of interest" description="Disordered" evidence="8">
    <location>
        <begin position="1"/>
        <end position="22"/>
    </location>
</feature>
<protein>
    <recommendedName>
        <fullName evidence="6">Cilia- and flagella-associated protein 53</fullName>
    </recommendedName>
</protein>
<evidence type="ECO:0000256" key="1">
    <source>
        <dbReference type="ARBA" id="ARBA00004138"/>
    </source>
</evidence>
<feature type="domain" description="Trichohyalin-plectin-homology" evidence="9">
    <location>
        <begin position="138"/>
        <end position="468"/>
    </location>
</feature>
<dbReference type="STRING" id="1202772.A0A1V9YL46"/>
<evidence type="ECO:0000313" key="10">
    <source>
        <dbReference type="EMBL" id="OQR86406.1"/>
    </source>
</evidence>
<evidence type="ECO:0000313" key="11">
    <source>
        <dbReference type="Proteomes" id="UP000243579"/>
    </source>
</evidence>